<dbReference type="VEuPathDB" id="FungiDB:CDV56_102935"/>
<dbReference type="Pfam" id="PF02179">
    <property type="entry name" value="BAG"/>
    <property type="match status" value="1"/>
</dbReference>
<feature type="region of interest" description="Disordered" evidence="1">
    <location>
        <begin position="263"/>
        <end position="283"/>
    </location>
</feature>
<dbReference type="OrthoDB" id="6133115at2759"/>
<dbReference type="AlphaFoldDB" id="A0A397G7I4"/>
<evidence type="ECO:0000256" key="1">
    <source>
        <dbReference type="SAM" id="MobiDB-lite"/>
    </source>
</evidence>
<dbReference type="EMBL" id="NKHU02000283">
    <property type="protein sequence ID" value="RHZ45558.1"/>
    <property type="molecule type" value="Genomic_DNA"/>
</dbReference>
<gene>
    <name evidence="3" type="ORF">CDV56_102935</name>
</gene>
<dbReference type="STRING" id="41047.A0A397G7I4"/>
<keyword evidence="4" id="KW-1185">Reference proteome</keyword>
<dbReference type="Gene3D" id="1.20.58.120">
    <property type="entry name" value="BAG domain"/>
    <property type="match status" value="1"/>
</dbReference>
<dbReference type="GO" id="GO:0051087">
    <property type="term" value="F:protein-folding chaperone binding"/>
    <property type="evidence" value="ECO:0007669"/>
    <property type="project" value="InterPro"/>
</dbReference>
<protein>
    <recommendedName>
        <fullName evidence="2">Ubiquitin-like domain-containing protein</fullName>
    </recommendedName>
</protein>
<dbReference type="GeneID" id="38124909"/>
<dbReference type="InterPro" id="IPR003103">
    <property type="entry name" value="BAG_domain"/>
</dbReference>
<feature type="domain" description="Ubiquitin-like" evidence="2">
    <location>
        <begin position="192"/>
        <end position="236"/>
    </location>
</feature>
<dbReference type="InterPro" id="IPR036533">
    <property type="entry name" value="BAG_dom_sf"/>
</dbReference>
<reference evidence="3" key="1">
    <citation type="submission" date="2018-08" db="EMBL/GenBank/DDBJ databases">
        <title>Draft genome sequence of azole-resistant Aspergillus thermomutatus (Neosartorya pseudofischeri) strain HMR AF 39, isolated from a human nasal aspirate.</title>
        <authorList>
            <person name="Parent-Michaud M."/>
            <person name="Dufresne P.J."/>
            <person name="Fournier E."/>
            <person name="Martineau C."/>
            <person name="Moreira S."/>
            <person name="Perkins V."/>
            <person name="De Repentigny L."/>
            <person name="Dufresne S.F."/>
        </authorList>
    </citation>
    <scope>NUCLEOTIDE SEQUENCE [LARGE SCALE GENOMIC DNA]</scope>
    <source>
        <strain evidence="3">HMR AF 39</strain>
    </source>
</reference>
<dbReference type="Proteomes" id="UP000215305">
    <property type="component" value="Unassembled WGS sequence"/>
</dbReference>
<comment type="caution">
    <text evidence="3">The sequence shown here is derived from an EMBL/GenBank/DDBJ whole genome shotgun (WGS) entry which is preliminary data.</text>
</comment>
<evidence type="ECO:0000313" key="4">
    <source>
        <dbReference type="Proteomes" id="UP000215305"/>
    </source>
</evidence>
<sequence length="411" mass="46263">MSHSTSSLFETCFQRLSQLISSGRLTAYENEVPVVLWQDELGRLRIWAKETQLSSLDVRLSDAFHTQEDLFIIFRQLQRALADMRDVLDGTTADEAMSDEDTDDDDVDGTEMVILWPAHHPLVSGKVVGLSRYASSAETRSTTRTMVENEAATAMGFKPILPEEEAIWRDPRIHAMGIHDSYVGAQEDPDTLRQHAMEITQAASPDRIKLFYNGQVLEDDSLPCRDEGLKSKSTIHCEVLDSDKTDNQGISQATRREYEEMLQFSKSKTQTGPLDKGKNKDRMGNASLDQFALSPPCQSSSPPQAPDLSTFKTAAEQLLALESHLREVLAPLCDSFITDPPTDKEVRNSEHKKLEETILAQVILKAQNIEISGYGWSWIPSRIRRLLLIRRAQKMLRKLDQAAKLGSGQWF</sequence>
<proteinExistence type="predicted"/>
<dbReference type="Gene3D" id="3.10.20.90">
    <property type="entry name" value="Phosphatidylinositol 3-kinase Catalytic Subunit, Chain A, domain 1"/>
    <property type="match status" value="1"/>
</dbReference>
<dbReference type="SUPFAM" id="SSF54236">
    <property type="entry name" value="Ubiquitin-like"/>
    <property type="match status" value="1"/>
</dbReference>
<organism evidence="3 4">
    <name type="scientific">Aspergillus thermomutatus</name>
    <name type="common">Neosartorya pseudofischeri</name>
    <dbReference type="NCBI Taxonomy" id="41047"/>
    <lineage>
        <taxon>Eukaryota</taxon>
        <taxon>Fungi</taxon>
        <taxon>Dikarya</taxon>
        <taxon>Ascomycota</taxon>
        <taxon>Pezizomycotina</taxon>
        <taxon>Eurotiomycetes</taxon>
        <taxon>Eurotiomycetidae</taxon>
        <taxon>Eurotiales</taxon>
        <taxon>Aspergillaceae</taxon>
        <taxon>Aspergillus</taxon>
        <taxon>Aspergillus subgen. Fumigati</taxon>
    </lineage>
</organism>
<evidence type="ECO:0000313" key="3">
    <source>
        <dbReference type="EMBL" id="RHZ45558.1"/>
    </source>
</evidence>
<dbReference type="RefSeq" id="XP_026610763.1">
    <property type="nucleotide sequence ID" value="XM_026756554.1"/>
</dbReference>
<accession>A0A397G7I4</accession>
<name>A0A397G7I4_ASPTH</name>
<dbReference type="PROSITE" id="PS50053">
    <property type="entry name" value="UBIQUITIN_2"/>
    <property type="match status" value="1"/>
</dbReference>
<dbReference type="InterPro" id="IPR029071">
    <property type="entry name" value="Ubiquitin-like_domsf"/>
</dbReference>
<dbReference type="InterPro" id="IPR000626">
    <property type="entry name" value="Ubiquitin-like_dom"/>
</dbReference>
<evidence type="ECO:0000259" key="2">
    <source>
        <dbReference type="PROSITE" id="PS50053"/>
    </source>
</evidence>